<evidence type="ECO:0000313" key="1">
    <source>
        <dbReference type="EMBL" id="KAJ3486718.1"/>
    </source>
</evidence>
<proteinExistence type="predicted"/>
<accession>A0ACC1QPA5</accession>
<reference evidence="1" key="1">
    <citation type="submission" date="2022-07" db="EMBL/GenBank/DDBJ databases">
        <title>Genome Sequence of Lecanicillium saksenae.</title>
        <authorList>
            <person name="Buettner E."/>
        </authorList>
    </citation>
    <scope>NUCLEOTIDE SEQUENCE</scope>
    <source>
        <strain evidence="1">VT-O1</strain>
    </source>
</reference>
<dbReference type="Proteomes" id="UP001148737">
    <property type="component" value="Unassembled WGS sequence"/>
</dbReference>
<dbReference type="EMBL" id="JANAKD010000884">
    <property type="protein sequence ID" value="KAJ3486718.1"/>
    <property type="molecule type" value="Genomic_DNA"/>
</dbReference>
<sequence length="180" mass="20238">MALVGTLVSWFALMPFFGRRTIYLFGMATMSTTLFIIGILNVWNAQQAVGYVQAVLTLVWTFVFQLSAGQLGFAIPAEIGSTRLRQKTICLARNSYYIVSIISQVLQPYFMNPSELNLKGYTGFVWGSTAFCVFVWAFFRLPESRGRTYEELDILFARGTPTRKFATAKIEESEGDFATA</sequence>
<organism evidence="1 2">
    <name type="scientific">Lecanicillium saksenae</name>
    <dbReference type="NCBI Taxonomy" id="468837"/>
    <lineage>
        <taxon>Eukaryota</taxon>
        <taxon>Fungi</taxon>
        <taxon>Dikarya</taxon>
        <taxon>Ascomycota</taxon>
        <taxon>Pezizomycotina</taxon>
        <taxon>Sordariomycetes</taxon>
        <taxon>Hypocreomycetidae</taxon>
        <taxon>Hypocreales</taxon>
        <taxon>Cordycipitaceae</taxon>
        <taxon>Lecanicillium</taxon>
    </lineage>
</organism>
<gene>
    <name evidence="1" type="ORF">NLG97_g6558</name>
</gene>
<evidence type="ECO:0000313" key="2">
    <source>
        <dbReference type="Proteomes" id="UP001148737"/>
    </source>
</evidence>
<comment type="caution">
    <text evidence="1">The sequence shown here is derived from an EMBL/GenBank/DDBJ whole genome shotgun (WGS) entry which is preliminary data.</text>
</comment>
<name>A0ACC1QPA5_9HYPO</name>
<protein>
    <submittedName>
        <fullName evidence="1">Uncharacterized protein</fullName>
    </submittedName>
</protein>
<keyword evidence="2" id="KW-1185">Reference proteome</keyword>